<keyword evidence="6 10" id="KW-0812">Transmembrane</keyword>
<keyword evidence="7 10" id="KW-1133">Transmembrane helix</keyword>
<dbReference type="EMBL" id="JAINVB010000001">
    <property type="protein sequence ID" value="MCK0085065.1"/>
    <property type="molecule type" value="Genomic_DNA"/>
</dbReference>
<evidence type="ECO:0000256" key="10">
    <source>
        <dbReference type="SAM" id="Phobius"/>
    </source>
</evidence>
<feature type="transmembrane region" description="Helical" evidence="10">
    <location>
        <begin position="316"/>
        <end position="337"/>
    </location>
</feature>
<dbReference type="CDD" id="cd13143">
    <property type="entry name" value="MATE_MepA_like"/>
    <property type="match status" value="1"/>
</dbReference>
<dbReference type="Proteomes" id="UP001300871">
    <property type="component" value="Unassembled WGS sequence"/>
</dbReference>
<protein>
    <recommendedName>
        <fullName evidence="3">Multidrug export protein MepA</fullName>
    </recommendedName>
</protein>
<dbReference type="GeneID" id="57967134"/>
<dbReference type="GO" id="GO:0015297">
    <property type="term" value="F:antiporter activity"/>
    <property type="evidence" value="ECO:0007669"/>
    <property type="project" value="InterPro"/>
</dbReference>
<comment type="similarity">
    <text evidence="2">Belongs to the multi antimicrobial extrusion (MATE) (TC 2.A.66.1) family. MepA subfamily.</text>
</comment>
<dbReference type="GO" id="GO:0046677">
    <property type="term" value="P:response to antibiotic"/>
    <property type="evidence" value="ECO:0007669"/>
    <property type="project" value="UniProtKB-KW"/>
</dbReference>
<dbReference type="InterPro" id="IPR002528">
    <property type="entry name" value="MATE_fam"/>
</dbReference>
<dbReference type="RefSeq" id="WP_003500035.1">
    <property type="nucleotide sequence ID" value="NZ_BAABZD010000001.1"/>
</dbReference>
<accession>A0AAW5F0G2</accession>
<keyword evidence="8 10" id="KW-0472">Membrane</keyword>
<evidence type="ECO:0000256" key="1">
    <source>
        <dbReference type="ARBA" id="ARBA00004651"/>
    </source>
</evidence>
<dbReference type="AlphaFoldDB" id="A0AAW5F0G2"/>
<comment type="caution">
    <text evidence="11">The sequence shown here is derived from an EMBL/GenBank/DDBJ whole genome shotgun (WGS) entry which is preliminary data.</text>
</comment>
<feature type="transmembrane region" description="Helical" evidence="10">
    <location>
        <begin position="284"/>
        <end position="304"/>
    </location>
</feature>
<evidence type="ECO:0000313" key="11">
    <source>
        <dbReference type="EMBL" id="MCK0085065.1"/>
    </source>
</evidence>
<dbReference type="NCBIfam" id="TIGR00797">
    <property type="entry name" value="matE"/>
    <property type="match status" value="1"/>
</dbReference>
<feature type="transmembrane region" description="Helical" evidence="10">
    <location>
        <begin position="388"/>
        <end position="407"/>
    </location>
</feature>
<feature type="transmembrane region" description="Helical" evidence="10">
    <location>
        <begin position="169"/>
        <end position="191"/>
    </location>
</feature>
<proteinExistence type="inferred from homology"/>
<keyword evidence="4" id="KW-0813">Transport</keyword>
<evidence type="ECO:0000256" key="7">
    <source>
        <dbReference type="ARBA" id="ARBA00022989"/>
    </source>
</evidence>
<evidence type="ECO:0000256" key="9">
    <source>
        <dbReference type="ARBA" id="ARBA00023251"/>
    </source>
</evidence>
<name>A0AAW5F0G2_CLOSY</name>
<dbReference type="GO" id="GO:0005886">
    <property type="term" value="C:plasma membrane"/>
    <property type="evidence" value="ECO:0007669"/>
    <property type="project" value="UniProtKB-SubCell"/>
</dbReference>
<dbReference type="InterPro" id="IPR051327">
    <property type="entry name" value="MATE_MepA_subfamily"/>
</dbReference>
<feature type="transmembrane region" description="Helical" evidence="10">
    <location>
        <begin position="16"/>
        <end position="37"/>
    </location>
</feature>
<dbReference type="EMBL" id="JAQLGM010000020">
    <property type="protein sequence ID" value="MDB2000517.1"/>
    <property type="molecule type" value="Genomic_DNA"/>
</dbReference>
<evidence type="ECO:0000256" key="2">
    <source>
        <dbReference type="ARBA" id="ARBA00008417"/>
    </source>
</evidence>
<evidence type="ECO:0000256" key="5">
    <source>
        <dbReference type="ARBA" id="ARBA00022475"/>
    </source>
</evidence>
<evidence type="ECO:0000313" key="12">
    <source>
        <dbReference type="EMBL" id="MDB2000517.1"/>
    </source>
</evidence>
<feature type="transmembrane region" description="Helical" evidence="10">
    <location>
        <begin position="137"/>
        <end position="157"/>
    </location>
</feature>
<comment type="subcellular location">
    <subcellularLocation>
        <location evidence="1">Cell membrane</location>
        <topology evidence="1">Multi-pass membrane protein</topology>
    </subcellularLocation>
</comment>
<dbReference type="Pfam" id="PF01554">
    <property type="entry name" value="MatE"/>
    <property type="match status" value="2"/>
</dbReference>
<feature type="transmembrane region" description="Helical" evidence="10">
    <location>
        <begin position="94"/>
        <end position="117"/>
    </location>
</feature>
<dbReference type="Proteomes" id="UP001203136">
    <property type="component" value="Unassembled WGS sequence"/>
</dbReference>
<gene>
    <name evidence="11" type="ORF">K5I21_04060</name>
    <name evidence="12" type="ORF">PM006_09920</name>
</gene>
<evidence type="ECO:0000256" key="3">
    <source>
        <dbReference type="ARBA" id="ARBA00022106"/>
    </source>
</evidence>
<dbReference type="PANTHER" id="PTHR43823">
    <property type="entry name" value="SPORULATION PROTEIN YKVU"/>
    <property type="match status" value="1"/>
</dbReference>
<evidence type="ECO:0000256" key="4">
    <source>
        <dbReference type="ARBA" id="ARBA00022448"/>
    </source>
</evidence>
<evidence type="ECO:0000256" key="6">
    <source>
        <dbReference type="ARBA" id="ARBA00022692"/>
    </source>
</evidence>
<reference evidence="12" key="2">
    <citation type="submission" date="2023-01" db="EMBL/GenBank/DDBJ databases">
        <title>Human gut microbiome strain richness.</title>
        <authorList>
            <person name="Chen-Liaw A."/>
        </authorList>
    </citation>
    <scope>NUCLEOTIDE SEQUENCE</scope>
    <source>
        <strain evidence="12">B1_m1001713B170214d0_201011</strain>
    </source>
</reference>
<keyword evidence="5" id="KW-1003">Cell membrane</keyword>
<dbReference type="InterPro" id="IPR048279">
    <property type="entry name" value="MdtK-like"/>
</dbReference>
<feature type="transmembrane region" description="Helical" evidence="10">
    <location>
        <begin position="49"/>
        <end position="73"/>
    </location>
</feature>
<feature type="transmembrane region" description="Helical" evidence="10">
    <location>
        <begin position="237"/>
        <end position="264"/>
    </location>
</feature>
<feature type="transmembrane region" description="Helical" evidence="10">
    <location>
        <begin position="352"/>
        <end position="376"/>
    </location>
</feature>
<dbReference type="PANTHER" id="PTHR43823:SF3">
    <property type="entry name" value="MULTIDRUG EXPORT PROTEIN MEPA"/>
    <property type="match status" value="1"/>
</dbReference>
<evidence type="ECO:0000256" key="8">
    <source>
        <dbReference type="ARBA" id="ARBA00023136"/>
    </source>
</evidence>
<feature type="transmembrane region" description="Helical" evidence="10">
    <location>
        <begin position="422"/>
        <end position="439"/>
    </location>
</feature>
<dbReference type="GO" id="GO:0042910">
    <property type="term" value="F:xenobiotic transmembrane transporter activity"/>
    <property type="evidence" value="ECO:0007669"/>
    <property type="project" value="InterPro"/>
</dbReference>
<feature type="transmembrane region" description="Helical" evidence="10">
    <location>
        <begin position="197"/>
        <end position="216"/>
    </location>
</feature>
<sequence>MNTNRELFEEAPVPKAVALMAVPTMISMLVVVIYNMADTFFIGQTGDPLQVAAVSLATPIFMIYMALGNLFGIGGSSAISRALGEKRMDRARNLSSFCCYGSIGLGIIVAALFIAGMDLILKLIGASANTIEYARQYLTYISFGGPFIIFATAFGNILRGEGAARESMIGNLIGTVVNIVLDPVMILGLGWGVTGAAIATVIGNIAASAFYLVYFLRKKSSLSIKLKDFKMGERIASGVASIGIPASLNNILMSFANIILNLALVGYGDTPVAAMGVAMKSNMLVVLLQIGLCAGIQPLIGYNYGARNKKRLMQVFRFTGICAVIMGTVLTIIMMIARRTLIQVFINDTEVIAYGIQMVIALQLSGPFIGILFLCINTIQGMGKALPSLVLTVCRQGLIFIPLVFILDRMFGLDGVIYAQPAADYLSIVLGIIICFWLFKAMAHRNGAEEEF</sequence>
<keyword evidence="9" id="KW-0046">Antibiotic resistance</keyword>
<evidence type="ECO:0000313" key="13">
    <source>
        <dbReference type="Proteomes" id="UP001203136"/>
    </source>
</evidence>
<dbReference type="PIRSF" id="PIRSF006603">
    <property type="entry name" value="DinF"/>
    <property type="match status" value="1"/>
</dbReference>
<reference evidence="11" key="1">
    <citation type="journal article" date="2022" name="Cell Host Microbe">
        <title>Colonization of the live biotherapeutic product VE303 and modulation of the microbiota and metabolites in healthy volunteers.</title>
        <authorList>
            <person name="Dsouza M."/>
            <person name="Menon R."/>
            <person name="Crossette E."/>
            <person name="Bhattarai S.K."/>
            <person name="Schneider J."/>
            <person name="Kim Y.G."/>
            <person name="Reddy S."/>
            <person name="Caballero S."/>
            <person name="Felix C."/>
            <person name="Cornacchione L."/>
            <person name="Hendrickson J."/>
            <person name="Watson A.R."/>
            <person name="Minot S.S."/>
            <person name="Greenfield N."/>
            <person name="Schopf L."/>
            <person name="Szabady R."/>
            <person name="Patarroyo J."/>
            <person name="Smith W."/>
            <person name="Harrison P."/>
            <person name="Kuijper E.J."/>
            <person name="Kelly C.P."/>
            <person name="Olle B."/>
            <person name="Bobilev D."/>
            <person name="Silber J.L."/>
            <person name="Bucci V."/>
            <person name="Roberts B."/>
            <person name="Faith J."/>
            <person name="Norman J.M."/>
        </authorList>
    </citation>
    <scope>NUCLEOTIDE SEQUENCE</scope>
    <source>
        <strain evidence="11">VE303-04</strain>
    </source>
</reference>
<organism evidence="11 13">
    <name type="scientific">Clostridium symbiosum</name>
    <name type="common">Bacteroides symbiosus</name>
    <dbReference type="NCBI Taxonomy" id="1512"/>
    <lineage>
        <taxon>Bacteria</taxon>
        <taxon>Bacillati</taxon>
        <taxon>Bacillota</taxon>
        <taxon>Clostridia</taxon>
        <taxon>Lachnospirales</taxon>
        <taxon>Lachnospiraceae</taxon>
        <taxon>Otoolea</taxon>
    </lineage>
</organism>
<dbReference type="InterPro" id="IPR045070">
    <property type="entry name" value="MATE_MepA-like"/>
</dbReference>